<evidence type="ECO:0000313" key="3">
    <source>
        <dbReference type="Proteomes" id="UP000266673"/>
    </source>
</evidence>
<feature type="region of interest" description="Disordered" evidence="1">
    <location>
        <begin position="120"/>
        <end position="141"/>
    </location>
</feature>
<dbReference type="EMBL" id="QKWP01000574">
    <property type="protein sequence ID" value="RIB17927.1"/>
    <property type="molecule type" value="Genomic_DNA"/>
</dbReference>
<keyword evidence="3" id="KW-1185">Reference proteome</keyword>
<accession>A0A397V9D8</accession>
<sequence length="141" mass="16252">MSKQQRQPVAVVKANILPEVMKIKNKTWPTKSKLILMKLIETNEGVKKNLELKKNLEPIKPVSNNNMEILTKALYHIQRREGANLELDPVKFKHMIKATNSQLKGLTIQSSTPALLLYTNEQNKEENLGAQPRRNKETRRE</sequence>
<comment type="caution">
    <text evidence="2">The sequence shown here is derived from an EMBL/GenBank/DDBJ whole genome shotgun (WGS) entry which is preliminary data.</text>
</comment>
<evidence type="ECO:0000313" key="2">
    <source>
        <dbReference type="EMBL" id="RIB17927.1"/>
    </source>
</evidence>
<evidence type="ECO:0000256" key="1">
    <source>
        <dbReference type="SAM" id="MobiDB-lite"/>
    </source>
</evidence>
<dbReference type="AlphaFoldDB" id="A0A397V9D8"/>
<dbReference type="Proteomes" id="UP000266673">
    <property type="component" value="Unassembled WGS sequence"/>
</dbReference>
<proteinExistence type="predicted"/>
<name>A0A397V9D8_9GLOM</name>
<gene>
    <name evidence="2" type="ORF">C2G38_2186075</name>
</gene>
<protein>
    <submittedName>
        <fullName evidence="2">Uncharacterized protein</fullName>
    </submittedName>
</protein>
<reference evidence="2 3" key="1">
    <citation type="submission" date="2018-06" db="EMBL/GenBank/DDBJ databases">
        <title>Comparative genomics reveals the genomic features of Rhizophagus irregularis, R. cerebriforme, R. diaphanum and Gigaspora rosea, and their symbiotic lifestyle signature.</title>
        <authorList>
            <person name="Morin E."/>
            <person name="San Clemente H."/>
            <person name="Chen E.C.H."/>
            <person name="De La Providencia I."/>
            <person name="Hainaut M."/>
            <person name="Kuo A."/>
            <person name="Kohler A."/>
            <person name="Murat C."/>
            <person name="Tang N."/>
            <person name="Roy S."/>
            <person name="Loubradou J."/>
            <person name="Henrissat B."/>
            <person name="Grigoriev I.V."/>
            <person name="Corradi N."/>
            <person name="Roux C."/>
            <person name="Martin F.M."/>
        </authorList>
    </citation>
    <scope>NUCLEOTIDE SEQUENCE [LARGE SCALE GENOMIC DNA]</scope>
    <source>
        <strain evidence="2 3">DAOM 194757</strain>
    </source>
</reference>
<organism evidence="2 3">
    <name type="scientific">Gigaspora rosea</name>
    <dbReference type="NCBI Taxonomy" id="44941"/>
    <lineage>
        <taxon>Eukaryota</taxon>
        <taxon>Fungi</taxon>
        <taxon>Fungi incertae sedis</taxon>
        <taxon>Mucoromycota</taxon>
        <taxon>Glomeromycotina</taxon>
        <taxon>Glomeromycetes</taxon>
        <taxon>Diversisporales</taxon>
        <taxon>Gigasporaceae</taxon>
        <taxon>Gigaspora</taxon>
    </lineage>
</organism>